<reference evidence="2 3" key="1">
    <citation type="journal article" date="2018" name="Front. Microbiol.">
        <title>Prospects for Fungal Bioremediation of Acidic Radioactive Waste Sites: Characterization and Genome Sequence of Rhodotorula taiwanensis MD1149.</title>
        <authorList>
            <person name="Tkavc R."/>
            <person name="Matrosova V.Y."/>
            <person name="Grichenko O.E."/>
            <person name="Gostincar C."/>
            <person name="Volpe R.P."/>
            <person name="Klimenkova P."/>
            <person name="Gaidamakova E.K."/>
            <person name="Zhou C.E."/>
            <person name="Stewart B.J."/>
            <person name="Lyman M.G."/>
            <person name="Malfatti S.A."/>
            <person name="Rubinfeld B."/>
            <person name="Courtot M."/>
            <person name="Singh J."/>
            <person name="Dalgard C.L."/>
            <person name="Hamilton T."/>
            <person name="Frey K.G."/>
            <person name="Gunde-Cimerman N."/>
            <person name="Dugan L."/>
            <person name="Daly M.J."/>
        </authorList>
    </citation>
    <scope>NUCLEOTIDE SEQUENCE [LARGE SCALE GENOMIC DNA]</scope>
    <source>
        <strain evidence="2 3">MD1149</strain>
    </source>
</reference>
<sequence length="325" mass="35502">MPYQLASSQLTALRSLHAQSGFCRRLSADMMVRFELTRPQTGTRSLLLEPSRILHPRFDPSVAGQGGHSTGKGMWVTCWSEAVETLARKGSYKRLHSSASMSDPALVCAKVHSQLARRVVQEAELLAERVKSWPNGSKGGPISTWGDVPLRVLPHESDIANLEREKERRIVAILDLSPSTPAADPESPAKEPAADLDGFSSGIPPAPPPPPIYRLSSFFQSAVLPPESLASFRPSPSDPTSSVEQQLLTATRAPLEGMLALLARRFEREDPSRATSGPPSEGSDVFVLVAPRDPRTEAERTRARVVVPLAVALWRLKLWTGEGWR</sequence>
<dbReference type="OrthoDB" id="3363286at2759"/>
<dbReference type="STRING" id="741276.A0A2S5B7T9"/>
<gene>
    <name evidence="2" type="ORF">BMF94_4236</name>
</gene>
<evidence type="ECO:0000313" key="2">
    <source>
        <dbReference type="EMBL" id="POY72827.1"/>
    </source>
</evidence>
<feature type="region of interest" description="Disordered" evidence="1">
    <location>
        <begin position="177"/>
        <end position="207"/>
    </location>
</feature>
<dbReference type="EMBL" id="PJQD01000047">
    <property type="protein sequence ID" value="POY72827.1"/>
    <property type="molecule type" value="Genomic_DNA"/>
</dbReference>
<accession>A0A2S5B7T9</accession>
<comment type="caution">
    <text evidence="2">The sequence shown here is derived from an EMBL/GenBank/DDBJ whole genome shotgun (WGS) entry which is preliminary data.</text>
</comment>
<proteinExistence type="predicted"/>
<dbReference type="Proteomes" id="UP000237144">
    <property type="component" value="Unassembled WGS sequence"/>
</dbReference>
<protein>
    <submittedName>
        <fullName evidence="2">Uncharacterized protein</fullName>
    </submittedName>
</protein>
<evidence type="ECO:0000256" key="1">
    <source>
        <dbReference type="SAM" id="MobiDB-lite"/>
    </source>
</evidence>
<evidence type="ECO:0000313" key="3">
    <source>
        <dbReference type="Proteomes" id="UP000237144"/>
    </source>
</evidence>
<organism evidence="2 3">
    <name type="scientific">Rhodotorula taiwanensis</name>
    <dbReference type="NCBI Taxonomy" id="741276"/>
    <lineage>
        <taxon>Eukaryota</taxon>
        <taxon>Fungi</taxon>
        <taxon>Dikarya</taxon>
        <taxon>Basidiomycota</taxon>
        <taxon>Pucciniomycotina</taxon>
        <taxon>Microbotryomycetes</taxon>
        <taxon>Sporidiobolales</taxon>
        <taxon>Sporidiobolaceae</taxon>
        <taxon>Rhodotorula</taxon>
    </lineage>
</organism>
<name>A0A2S5B7T9_9BASI</name>
<keyword evidence="3" id="KW-1185">Reference proteome</keyword>
<dbReference type="AlphaFoldDB" id="A0A2S5B7T9"/>